<evidence type="ECO:0000313" key="3">
    <source>
        <dbReference type="Proteomes" id="UP000324222"/>
    </source>
</evidence>
<evidence type="ECO:0000256" key="1">
    <source>
        <dbReference type="SAM" id="MobiDB-lite"/>
    </source>
</evidence>
<proteinExistence type="predicted"/>
<gene>
    <name evidence="2" type="ORF">E2C01_077969</name>
</gene>
<accession>A0A5B7ISV7</accession>
<name>A0A5B7ISV7_PORTR</name>
<dbReference type="EMBL" id="VSRR010062018">
    <property type="protein sequence ID" value="MPC83264.1"/>
    <property type="molecule type" value="Genomic_DNA"/>
</dbReference>
<keyword evidence="3" id="KW-1185">Reference proteome</keyword>
<organism evidence="2 3">
    <name type="scientific">Portunus trituberculatus</name>
    <name type="common">Swimming crab</name>
    <name type="synonym">Neptunus trituberculatus</name>
    <dbReference type="NCBI Taxonomy" id="210409"/>
    <lineage>
        <taxon>Eukaryota</taxon>
        <taxon>Metazoa</taxon>
        <taxon>Ecdysozoa</taxon>
        <taxon>Arthropoda</taxon>
        <taxon>Crustacea</taxon>
        <taxon>Multicrustacea</taxon>
        <taxon>Malacostraca</taxon>
        <taxon>Eumalacostraca</taxon>
        <taxon>Eucarida</taxon>
        <taxon>Decapoda</taxon>
        <taxon>Pleocyemata</taxon>
        <taxon>Brachyura</taxon>
        <taxon>Eubrachyura</taxon>
        <taxon>Portunoidea</taxon>
        <taxon>Portunidae</taxon>
        <taxon>Portuninae</taxon>
        <taxon>Portunus</taxon>
    </lineage>
</organism>
<comment type="caution">
    <text evidence="2">The sequence shown here is derived from an EMBL/GenBank/DDBJ whole genome shotgun (WGS) entry which is preliminary data.</text>
</comment>
<feature type="region of interest" description="Disordered" evidence="1">
    <location>
        <begin position="1"/>
        <end position="26"/>
    </location>
</feature>
<protein>
    <submittedName>
        <fullName evidence="2">Uncharacterized protein</fullName>
    </submittedName>
</protein>
<evidence type="ECO:0000313" key="2">
    <source>
        <dbReference type="EMBL" id="MPC83264.1"/>
    </source>
</evidence>
<dbReference type="Proteomes" id="UP000324222">
    <property type="component" value="Unassembled WGS sequence"/>
</dbReference>
<dbReference type="AlphaFoldDB" id="A0A5B7ISV7"/>
<reference evidence="2 3" key="1">
    <citation type="submission" date="2019-05" db="EMBL/GenBank/DDBJ databases">
        <title>Another draft genome of Portunus trituberculatus and its Hox gene families provides insights of decapod evolution.</title>
        <authorList>
            <person name="Jeong J.-H."/>
            <person name="Song I."/>
            <person name="Kim S."/>
            <person name="Choi T."/>
            <person name="Kim D."/>
            <person name="Ryu S."/>
            <person name="Kim W."/>
        </authorList>
    </citation>
    <scope>NUCLEOTIDE SEQUENCE [LARGE SCALE GENOMIC DNA]</scope>
    <source>
        <tissue evidence="2">Muscle</tissue>
    </source>
</reference>
<sequence length="78" mass="7962">MAAAAAAGMKPDRGGEGSCRPEGPSSSWCITRAHIRSMRSPLRACLQSSGIRAIAFSPVLAAYHPVAPPGQGSNGRTA</sequence>